<dbReference type="KEGG" id="mpp:MICPUCDRAFT_66489"/>
<feature type="compositionally biased region" description="Low complexity" evidence="5">
    <location>
        <begin position="32"/>
        <end position="42"/>
    </location>
</feature>
<keyword evidence="2 4" id="KW-0863">Zinc-finger</keyword>
<feature type="compositionally biased region" description="Low complexity" evidence="5">
    <location>
        <begin position="334"/>
        <end position="348"/>
    </location>
</feature>
<evidence type="ECO:0000256" key="5">
    <source>
        <dbReference type="SAM" id="MobiDB-lite"/>
    </source>
</evidence>
<name>C1N8V0_MICPC</name>
<protein>
    <submittedName>
        <fullName evidence="7">Predicted protein</fullName>
    </submittedName>
</protein>
<feature type="compositionally biased region" description="Basic and acidic residues" evidence="5">
    <location>
        <begin position="15"/>
        <end position="29"/>
    </location>
</feature>
<organism evidence="8">
    <name type="scientific">Micromonas pusilla (strain CCMP1545)</name>
    <name type="common">Picoplanktonic green alga</name>
    <dbReference type="NCBI Taxonomy" id="564608"/>
    <lineage>
        <taxon>Eukaryota</taxon>
        <taxon>Viridiplantae</taxon>
        <taxon>Chlorophyta</taxon>
        <taxon>Mamiellophyceae</taxon>
        <taxon>Mamiellales</taxon>
        <taxon>Mamiellaceae</taxon>
        <taxon>Micromonas</taxon>
    </lineage>
</organism>
<feature type="compositionally biased region" description="Basic and acidic residues" evidence="5">
    <location>
        <begin position="230"/>
        <end position="260"/>
    </location>
</feature>
<feature type="compositionally biased region" description="Low complexity" evidence="5">
    <location>
        <begin position="281"/>
        <end position="296"/>
    </location>
</feature>
<dbReference type="GeneID" id="9689954"/>
<evidence type="ECO:0000259" key="6">
    <source>
        <dbReference type="PROSITE" id="PS50178"/>
    </source>
</evidence>
<evidence type="ECO:0000256" key="3">
    <source>
        <dbReference type="ARBA" id="ARBA00022833"/>
    </source>
</evidence>
<dbReference type="EMBL" id="GG663751">
    <property type="protein sequence ID" value="EEH51418.1"/>
    <property type="molecule type" value="Genomic_DNA"/>
</dbReference>
<dbReference type="Proteomes" id="UP000001876">
    <property type="component" value="Unassembled WGS sequence"/>
</dbReference>
<sequence>MTDATTDATAAPRDAAPKGDDDVVNKKTVDQTTRSASSSPAAPTTPPREPSSPPPRAGLDAFKTAVERRGRELRAAVAASVASTAVMGRGRRRQISRPRLDTSHWVPDASVRACASLACATPFTLTRRRHHCRGCGGVFCARCVDARLLFDPRTSRPTPRGDVGAVEGRVCRACYERAFDERVGARGAGGWEDATGVDEEESDDDDDDEFHDATPVAADDDDDDDDDDVLKERRSPRERGRMETSHDDVERREDERNQNRDDDDDDDDDDDGDAREHGIDSVYKSPPVKVPSSSAKTPGSVDATPPASSFEAARARIEAFSKNPDGGPGPGPGPADAAAKAKARASSDADAEQVARETSELLCDTPRAMKRASPGTMRALISRYARLLREQARLTEDAREVAKTVRARPQNDFFFHVIKSVAYMSPNPSYMSSHRITR</sequence>
<evidence type="ECO:0000313" key="8">
    <source>
        <dbReference type="Proteomes" id="UP000001876"/>
    </source>
</evidence>
<dbReference type="eggNOG" id="KOG1819">
    <property type="taxonomic scope" value="Eukaryota"/>
</dbReference>
<feature type="compositionally biased region" description="Low complexity" evidence="5">
    <location>
        <begin position="1"/>
        <end position="14"/>
    </location>
</feature>
<dbReference type="Gene3D" id="3.30.40.10">
    <property type="entry name" value="Zinc/RING finger domain, C3HC4 (zinc finger)"/>
    <property type="match status" value="1"/>
</dbReference>
<dbReference type="PANTHER" id="PTHR23164">
    <property type="entry name" value="EARLY ENDOSOME ANTIGEN 1"/>
    <property type="match status" value="1"/>
</dbReference>
<dbReference type="SMART" id="SM00064">
    <property type="entry name" value="FYVE"/>
    <property type="match status" value="1"/>
</dbReference>
<dbReference type="AlphaFoldDB" id="C1N8V0"/>
<keyword evidence="8" id="KW-1185">Reference proteome</keyword>
<reference evidence="7 8" key="1">
    <citation type="journal article" date="2009" name="Science">
        <title>Green evolution and dynamic adaptations revealed by genomes of the marine picoeukaryotes Micromonas.</title>
        <authorList>
            <person name="Worden A.Z."/>
            <person name="Lee J.H."/>
            <person name="Mock T."/>
            <person name="Rouze P."/>
            <person name="Simmons M.P."/>
            <person name="Aerts A.L."/>
            <person name="Allen A.E."/>
            <person name="Cuvelier M.L."/>
            <person name="Derelle E."/>
            <person name="Everett M.V."/>
            <person name="Foulon E."/>
            <person name="Grimwood J."/>
            <person name="Gundlach H."/>
            <person name="Henrissat B."/>
            <person name="Napoli C."/>
            <person name="McDonald S.M."/>
            <person name="Parker M.S."/>
            <person name="Rombauts S."/>
            <person name="Salamov A."/>
            <person name="Von Dassow P."/>
            <person name="Badger J.H."/>
            <person name="Coutinho P.M."/>
            <person name="Demir E."/>
            <person name="Dubchak I."/>
            <person name="Gentemann C."/>
            <person name="Eikrem W."/>
            <person name="Gready J.E."/>
            <person name="John U."/>
            <person name="Lanier W."/>
            <person name="Lindquist E.A."/>
            <person name="Lucas S."/>
            <person name="Mayer K.F."/>
            <person name="Moreau H."/>
            <person name="Not F."/>
            <person name="Otillar R."/>
            <person name="Panaud O."/>
            <person name="Pangilinan J."/>
            <person name="Paulsen I."/>
            <person name="Piegu B."/>
            <person name="Poliakov A."/>
            <person name="Robbens S."/>
            <person name="Schmutz J."/>
            <person name="Toulza E."/>
            <person name="Wyss T."/>
            <person name="Zelensky A."/>
            <person name="Zhou K."/>
            <person name="Armbrust E.V."/>
            <person name="Bhattacharya D."/>
            <person name="Goodenough U.W."/>
            <person name="Van de Peer Y."/>
            <person name="Grigoriev I.V."/>
        </authorList>
    </citation>
    <scope>NUCLEOTIDE SEQUENCE [LARGE SCALE GENOMIC DNA]</scope>
    <source>
        <strain evidence="7 8">CCMP1545</strain>
    </source>
</reference>
<feature type="region of interest" description="Disordered" evidence="5">
    <location>
        <begin position="187"/>
        <end position="360"/>
    </location>
</feature>
<dbReference type="Pfam" id="PF01363">
    <property type="entry name" value="FYVE"/>
    <property type="match status" value="1"/>
</dbReference>
<feature type="compositionally biased region" description="Acidic residues" evidence="5">
    <location>
        <begin position="218"/>
        <end position="229"/>
    </location>
</feature>
<feature type="region of interest" description="Disordered" evidence="5">
    <location>
        <begin position="1"/>
        <end position="59"/>
    </location>
</feature>
<dbReference type="InterPro" id="IPR013083">
    <property type="entry name" value="Znf_RING/FYVE/PHD"/>
</dbReference>
<evidence type="ECO:0000256" key="1">
    <source>
        <dbReference type="ARBA" id="ARBA00022723"/>
    </source>
</evidence>
<dbReference type="PROSITE" id="PS50178">
    <property type="entry name" value="ZF_FYVE"/>
    <property type="match status" value="1"/>
</dbReference>
<feature type="compositionally biased region" description="Pro residues" evidence="5">
    <location>
        <begin position="43"/>
        <end position="56"/>
    </location>
</feature>
<keyword evidence="3" id="KW-0862">Zinc</keyword>
<evidence type="ECO:0000313" key="7">
    <source>
        <dbReference type="EMBL" id="EEH51418.1"/>
    </source>
</evidence>
<feature type="compositionally biased region" description="Acidic residues" evidence="5">
    <location>
        <begin position="261"/>
        <end position="273"/>
    </location>
</feature>
<keyword evidence="1" id="KW-0479">Metal-binding</keyword>
<dbReference type="InterPro" id="IPR011011">
    <property type="entry name" value="Znf_FYVE_PHD"/>
</dbReference>
<evidence type="ECO:0000256" key="4">
    <source>
        <dbReference type="PROSITE-ProRule" id="PRU00091"/>
    </source>
</evidence>
<dbReference type="RefSeq" id="XP_003064513.1">
    <property type="nucleotide sequence ID" value="XM_003064467.1"/>
</dbReference>
<proteinExistence type="predicted"/>
<feature type="compositionally biased region" description="Acidic residues" evidence="5">
    <location>
        <begin position="195"/>
        <end position="210"/>
    </location>
</feature>
<dbReference type="GO" id="GO:0008270">
    <property type="term" value="F:zinc ion binding"/>
    <property type="evidence" value="ECO:0007669"/>
    <property type="project" value="UniProtKB-KW"/>
</dbReference>
<dbReference type="InterPro" id="IPR000306">
    <property type="entry name" value="Znf_FYVE"/>
</dbReference>
<accession>C1N8V0</accession>
<dbReference type="InterPro" id="IPR017455">
    <property type="entry name" value="Znf_FYVE-rel"/>
</dbReference>
<evidence type="ECO:0000256" key="2">
    <source>
        <dbReference type="ARBA" id="ARBA00022771"/>
    </source>
</evidence>
<dbReference type="SUPFAM" id="SSF57903">
    <property type="entry name" value="FYVE/PHD zinc finger"/>
    <property type="match status" value="1"/>
</dbReference>
<feature type="domain" description="FYVE-type" evidence="6">
    <location>
        <begin position="119"/>
        <end position="179"/>
    </location>
</feature>
<gene>
    <name evidence="7" type="ORF">MICPUCDRAFT_66489</name>
</gene>